<gene>
    <name evidence="1" type="ORF">QAD02_021859</name>
</gene>
<proteinExistence type="predicted"/>
<sequence length="476" mass="54996">MTHFGEKKHDFTKVQYLPAINAKPSDMSTVYTTLKRGQQLARTLGRKNNVHTMNQQLYAVGQVVKFVSPEDLDGTVITMSDFHTINVFTSCIKILWGDCGLLDMLVESGVYAASTADQMLEGRQYHRAMRGLTLCYEVLLTMLFENFLEDLFQTNVQHFHELRDMFTKFYSQFSEGLCTKENWNELIDKSRPILMVSFNNFRREKASKSLTFKFWGDGLQCLQMLLQLRRSNREGDWKLNMSSLASMLPYFFVCNKPNYSRWSPFYVLDMTLNLPEEIQKEFMDGNFPVRFTPGSFRGLPRDVATEMSVIKDTKSASGILGQTSKESTIIRWTVTRNILGLFTSALLDRSGISQTRDNDEYVHESEHESEISRDERHFNMILSYTKNHMCDPFSPEVRSDVLKNISTGLVASKETQNFLSNIQSIGFEKLEEFVVDRLEESSGDLLDKKKTVLRSHFSDYAENIQRNKEKDSDENK</sequence>
<organism evidence="1 2">
    <name type="scientific">Eretmocerus hayati</name>
    <dbReference type="NCBI Taxonomy" id="131215"/>
    <lineage>
        <taxon>Eukaryota</taxon>
        <taxon>Metazoa</taxon>
        <taxon>Ecdysozoa</taxon>
        <taxon>Arthropoda</taxon>
        <taxon>Hexapoda</taxon>
        <taxon>Insecta</taxon>
        <taxon>Pterygota</taxon>
        <taxon>Neoptera</taxon>
        <taxon>Endopterygota</taxon>
        <taxon>Hymenoptera</taxon>
        <taxon>Apocrita</taxon>
        <taxon>Proctotrupomorpha</taxon>
        <taxon>Chalcidoidea</taxon>
        <taxon>Aphelinidae</taxon>
        <taxon>Aphelininae</taxon>
        <taxon>Eretmocerus</taxon>
    </lineage>
</organism>
<accession>A0ACC2PR26</accession>
<dbReference type="Proteomes" id="UP001239111">
    <property type="component" value="Chromosome 1"/>
</dbReference>
<keyword evidence="2" id="KW-1185">Reference proteome</keyword>
<evidence type="ECO:0000313" key="1">
    <source>
        <dbReference type="EMBL" id="KAJ8686065.1"/>
    </source>
</evidence>
<evidence type="ECO:0000313" key="2">
    <source>
        <dbReference type="Proteomes" id="UP001239111"/>
    </source>
</evidence>
<reference evidence="1" key="1">
    <citation type="submission" date="2023-04" db="EMBL/GenBank/DDBJ databases">
        <title>A chromosome-level genome assembly of the parasitoid wasp Eretmocerus hayati.</title>
        <authorList>
            <person name="Zhong Y."/>
            <person name="Liu S."/>
            <person name="Liu Y."/>
        </authorList>
    </citation>
    <scope>NUCLEOTIDE SEQUENCE</scope>
    <source>
        <strain evidence="1">ZJU_SS_LIU_2023</strain>
    </source>
</reference>
<dbReference type="EMBL" id="CM056741">
    <property type="protein sequence ID" value="KAJ8686065.1"/>
    <property type="molecule type" value="Genomic_DNA"/>
</dbReference>
<protein>
    <submittedName>
        <fullName evidence="1">Uncharacterized protein</fullName>
    </submittedName>
</protein>
<name>A0ACC2PR26_9HYME</name>
<comment type="caution">
    <text evidence="1">The sequence shown here is derived from an EMBL/GenBank/DDBJ whole genome shotgun (WGS) entry which is preliminary data.</text>
</comment>